<protein>
    <submittedName>
        <fullName evidence="2">CoA-binding protein</fullName>
    </submittedName>
</protein>
<dbReference type="Pfam" id="PF13380">
    <property type="entry name" value="CoA_binding_2"/>
    <property type="match status" value="1"/>
</dbReference>
<sequence length="153" mass="17198">MWRQNIITDIETLKPLLSEAKVIAVIGLKDNPQRPSYQVAAYLQRAGYKIIPIHPKAKEVLGEKVYPDLKSVGQPIDIVDIFRASDKVSLHIEDVLTVKPKLAWMQVGIENWEAAEAWAKAGIKVVMNRCLMTEHAFLFGTKEAISCPVSFKK</sequence>
<dbReference type="EMBL" id="DRBS01000296">
    <property type="protein sequence ID" value="HDD44772.1"/>
    <property type="molecule type" value="Genomic_DNA"/>
</dbReference>
<dbReference type="PANTHER" id="PTHR33303:SF2">
    <property type="entry name" value="COA-BINDING DOMAIN-CONTAINING PROTEIN"/>
    <property type="match status" value="1"/>
</dbReference>
<proteinExistence type="predicted"/>
<dbReference type="Proteomes" id="UP000886289">
    <property type="component" value="Unassembled WGS sequence"/>
</dbReference>
<organism evidence="2">
    <name type="scientific">Desulfofervidus auxilii</name>
    <dbReference type="NCBI Taxonomy" id="1621989"/>
    <lineage>
        <taxon>Bacteria</taxon>
        <taxon>Pseudomonadati</taxon>
        <taxon>Thermodesulfobacteriota</taxon>
        <taxon>Candidatus Desulfofervidia</taxon>
        <taxon>Candidatus Desulfofervidales</taxon>
        <taxon>Candidatus Desulfofervidaceae</taxon>
        <taxon>Candidatus Desulfofervidus</taxon>
    </lineage>
</organism>
<dbReference type="InterPro" id="IPR003781">
    <property type="entry name" value="CoA-bd"/>
</dbReference>
<feature type="domain" description="CoA-binding" evidence="1">
    <location>
        <begin position="16"/>
        <end position="109"/>
    </location>
</feature>
<gene>
    <name evidence="2" type="ORF">ENG63_07945</name>
</gene>
<dbReference type="Gene3D" id="3.40.50.720">
    <property type="entry name" value="NAD(P)-binding Rossmann-like Domain"/>
    <property type="match status" value="1"/>
</dbReference>
<name>A0A7C0YAS2_DESA2</name>
<dbReference type="SUPFAM" id="SSF51735">
    <property type="entry name" value="NAD(P)-binding Rossmann-fold domains"/>
    <property type="match status" value="1"/>
</dbReference>
<accession>A0A7C0YAS2</accession>
<dbReference type="SMART" id="SM00881">
    <property type="entry name" value="CoA_binding"/>
    <property type="match status" value="1"/>
</dbReference>
<evidence type="ECO:0000259" key="1">
    <source>
        <dbReference type="SMART" id="SM00881"/>
    </source>
</evidence>
<comment type="caution">
    <text evidence="2">The sequence shown here is derived from an EMBL/GenBank/DDBJ whole genome shotgun (WGS) entry which is preliminary data.</text>
</comment>
<dbReference type="InterPro" id="IPR036291">
    <property type="entry name" value="NAD(P)-bd_dom_sf"/>
</dbReference>
<dbReference type="AlphaFoldDB" id="A0A7C0YAS2"/>
<reference evidence="2" key="1">
    <citation type="journal article" date="2020" name="mSystems">
        <title>Genome- and Community-Level Interaction Insights into Carbon Utilization and Element Cycling Functions of Hydrothermarchaeota in Hydrothermal Sediment.</title>
        <authorList>
            <person name="Zhou Z."/>
            <person name="Liu Y."/>
            <person name="Xu W."/>
            <person name="Pan J."/>
            <person name="Luo Z.H."/>
            <person name="Li M."/>
        </authorList>
    </citation>
    <scope>NUCLEOTIDE SEQUENCE [LARGE SCALE GENOMIC DNA]</scope>
    <source>
        <strain evidence="2">HyVt-233</strain>
    </source>
</reference>
<dbReference type="PANTHER" id="PTHR33303">
    <property type="entry name" value="CYTOPLASMIC PROTEIN-RELATED"/>
    <property type="match status" value="1"/>
</dbReference>
<evidence type="ECO:0000313" key="2">
    <source>
        <dbReference type="EMBL" id="HDD44772.1"/>
    </source>
</evidence>